<organism evidence="1 2">
    <name type="scientific">Flavobacterium araucananum</name>
    <dbReference type="NCBI Taxonomy" id="946678"/>
    <lineage>
        <taxon>Bacteria</taxon>
        <taxon>Pseudomonadati</taxon>
        <taxon>Bacteroidota</taxon>
        <taxon>Flavobacteriia</taxon>
        <taxon>Flavobacteriales</taxon>
        <taxon>Flavobacteriaceae</taxon>
        <taxon>Flavobacterium</taxon>
    </lineage>
</organism>
<reference evidence="1 2" key="1">
    <citation type="submission" date="2016-11" db="EMBL/GenBank/DDBJ databases">
        <title>Whole genomes of Flavobacteriaceae.</title>
        <authorList>
            <person name="Stine C."/>
            <person name="Li C."/>
            <person name="Tadesse D."/>
        </authorList>
    </citation>
    <scope>NUCLEOTIDE SEQUENCE [LARGE SCALE GENOMIC DNA]</scope>
    <source>
        <strain evidence="1 2">DSM 24704</strain>
    </source>
</reference>
<sequence length="75" mass="8446">MKIYLLIILALMYSSCVNDTKRNAIEGFVYDSKTKKPITDVQVTQKLDGKRVLAGTTSKVGYFKIDKITELKLGM</sequence>
<evidence type="ECO:0008006" key="3">
    <source>
        <dbReference type="Google" id="ProtNLM"/>
    </source>
</evidence>
<name>A0A227P411_9FLAO</name>
<dbReference type="RefSeq" id="WP_089480458.1">
    <property type="nucleotide sequence ID" value="NZ_MUGS01000034.1"/>
</dbReference>
<dbReference type="Proteomes" id="UP000214684">
    <property type="component" value="Unassembled WGS sequence"/>
</dbReference>
<protein>
    <recommendedName>
        <fullName evidence="3">Carboxypeptidase regulatory-like domain-containing protein</fullName>
    </recommendedName>
</protein>
<evidence type="ECO:0000313" key="1">
    <source>
        <dbReference type="EMBL" id="OXG04114.1"/>
    </source>
</evidence>
<proteinExistence type="predicted"/>
<gene>
    <name evidence="1" type="ORF">B0A64_15735</name>
</gene>
<accession>A0A227P411</accession>
<dbReference type="AlphaFoldDB" id="A0A227P411"/>
<dbReference type="EMBL" id="MUGS01000034">
    <property type="protein sequence ID" value="OXG04114.1"/>
    <property type="molecule type" value="Genomic_DNA"/>
</dbReference>
<dbReference type="OrthoDB" id="1258291at2"/>
<comment type="caution">
    <text evidence="1">The sequence shown here is derived from an EMBL/GenBank/DDBJ whole genome shotgun (WGS) entry which is preliminary data.</text>
</comment>
<keyword evidence="2" id="KW-1185">Reference proteome</keyword>
<evidence type="ECO:0000313" key="2">
    <source>
        <dbReference type="Proteomes" id="UP000214684"/>
    </source>
</evidence>